<dbReference type="Proteomes" id="UP000232323">
    <property type="component" value="Unassembled WGS sequence"/>
</dbReference>
<evidence type="ECO:0000256" key="3">
    <source>
        <dbReference type="ARBA" id="ARBA00022737"/>
    </source>
</evidence>
<dbReference type="OrthoDB" id="552267at2759"/>
<gene>
    <name evidence="6" type="ORF">CEUSTIGMA_g10579.t1</name>
</gene>
<organism evidence="6 7">
    <name type="scientific">Chlamydomonas eustigma</name>
    <dbReference type="NCBI Taxonomy" id="1157962"/>
    <lineage>
        <taxon>Eukaryota</taxon>
        <taxon>Viridiplantae</taxon>
        <taxon>Chlorophyta</taxon>
        <taxon>core chlorophytes</taxon>
        <taxon>Chlorophyceae</taxon>
        <taxon>CS clade</taxon>
        <taxon>Chlamydomonadales</taxon>
        <taxon>Chlamydomonadaceae</taxon>
        <taxon>Chlamydomonas</taxon>
    </lineage>
</organism>
<feature type="region of interest" description="Disordered" evidence="5">
    <location>
        <begin position="964"/>
        <end position="1026"/>
    </location>
</feature>
<feature type="compositionally biased region" description="Basic and acidic residues" evidence="5">
    <location>
        <begin position="975"/>
        <end position="986"/>
    </location>
</feature>
<feature type="non-terminal residue" evidence="6">
    <location>
        <position position="1277"/>
    </location>
</feature>
<dbReference type="Pfam" id="PF12799">
    <property type="entry name" value="LRR_4"/>
    <property type="match status" value="1"/>
</dbReference>
<proteinExistence type="predicted"/>
<dbReference type="EMBL" id="BEGY01000092">
    <property type="protein sequence ID" value="GAX83153.1"/>
    <property type="molecule type" value="Genomic_DNA"/>
</dbReference>
<dbReference type="PANTHER" id="PTHR46652">
    <property type="entry name" value="LEUCINE-RICH REPEAT AND IQ DOMAIN-CONTAINING PROTEIN 1-RELATED"/>
    <property type="match status" value="1"/>
</dbReference>
<feature type="compositionally biased region" description="Basic and acidic residues" evidence="5">
    <location>
        <begin position="26"/>
        <end position="35"/>
    </location>
</feature>
<dbReference type="STRING" id="1157962.A0A250XJE0"/>
<comment type="subcellular location">
    <subcellularLocation>
        <location evidence="1">Cytoplasm</location>
        <location evidence="1">Cytoskeleton</location>
        <location evidence="1">Cilium axoneme</location>
    </subcellularLocation>
</comment>
<feature type="coiled-coil region" evidence="4">
    <location>
        <begin position="203"/>
        <end position="296"/>
    </location>
</feature>
<protein>
    <submittedName>
        <fullName evidence="6">Uncharacterized protein</fullName>
    </submittedName>
</protein>
<dbReference type="PROSITE" id="PS50096">
    <property type="entry name" value="IQ"/>
    <property type="match status" value="1"/>
</dbReference>
<evidence type="ECO:0000256" key="5">
    <source>
        <dbReference type="SAM" id="MobiDB-lite"/>
    </source>
</evidence>
<feature type="region of interest" description="Disordered" evidence="5">
    <location>
        <begin position="26"/>
        <end position="65"/>
    </location>
</feature>
<evidence type="ECO:0000256" key="1">
    <source>
        <dbReference type="ARBA" id="ARBA00004430"/>
    </source>
</evidence>
<feature type="compositionally biased region" description="Low complexity" evidence="5">
    <location>
        <begin position="964"/>
        <end position="974"/>
    </location>
</feature>
<keyword evidence="4" id="KW-0175">Coiled coil</keyword>
<comment type="caution">
    <text evidence="6">The sequence shown here is derived from an EMBL/GenBank/DDBJ whole genome shotgun (WGS) entry which is preliminary data.</text>
</comment>
<dbReference type="InterPro" id="IPR025875">
    <property type="entry name" value="Leu-rich_rpt_4"/>
</dbReference>
<sequence length="1277" mass="138120">MKLYDRGNEEEEYDVEADFLRELAKLDTNEEKQEPFEVEYSAALNISDSDEESESTSMQEPESLKAWKEQLTRTERQLQEFEAELSAMKEDVIETHLSPAYDWQNEVGKAGAKISEEKAVHGPDVAEVHDQAHSPPNNLTQHVAEAIKGIQDMAKMKSDVIMSDDNLNAAGSSAQLLTQDEQSTGLTESGIERKALYEQFLREENLRSEEKEKLRQEERLRAKATALEAQAREATQAAAEAQAAEQRSAAAEAKAEAMRMLRQAEEDAAAEEQMRLEEERKALEDMREKMATEARERATQLEGVMREVNEGLAAQARFKYFARRIQNAWLQYRSSMSRQNRLAQITLMQALYRARAARKQYKQLAAERDVLRRLEEAAGKGHLEAAKAALAMAQNLGLGNEAQARVAEMEGQAAEATQRLSSAAAGGTFAVYRSALDAASKFSHLTGLVAESELVFTSRRLEAEKELRAAVEGRPLQEVSKAIEAAAVLGTDATVLAAQLAAARQRDAAATANLQAAASARSSAFDLKAFQAAVERGMALGLRGDVAAARHVVEKRRAAFSFDLQRRAGSASALEIQAMVVEARSLGLDSEVRSLNNQMVHQQGELRACLEAAAAEGDSELLDELMMQVEHVGLSAEVVAEVHSLMHDTRSKVMSTLKLAAASGSITEFRRARASAVTAGCAGEAEAVQRLLDSRRRSVAESLLLVLKNHWLDSQITSSLPIKQLHKEGPNNELSLLEGVTKAINAAYHAGQSSITMSNEAVSYFKAAGERASRTSKPKVPSSDMMPAAARQPAEVLPTEITGVLKLGSQAALPAGGHALSPAAAAAAMWPALVACRELGLSFNASLALSVALLHCRVKSSQDALNVRSVIVPLDYWGAPELSKWDQHDASCFDDQGKECKAITSSDAVYELGMKKLEEKGGKQTNDDNKEREASSLSWLTSGFSFAKSALGLLYNRFINSGSSATSIPSSSNSDSREAESKDLPEGRPASSTPAQPATAPAMAQRRLPSAVSRLPARQAQLPTSGSQALSKTLLVSLGGSGLESLRHLNLGLEKLRSLDGLDAWCPELQVLHAESNHLTRIDGSLSKLTHLIELSLKDNFLGNHDVGPPRPLHLPSSLRKLMLDSNSFHTLPTLQGGPFPQMQKLSLAHNCIMSLHPDSKYVAVGSNGVKATAAAAAASSLMMLPQLAPILTTLHLMDNQLTNLEGLGNLSCLTYLNVSHNRLESLEGLQNCPMLQEIIATGNQISHPSLLPWPSCTARKSSIGGGGGRNTSAYEH</sequence>
<evidence type="ECO:0000313" key="6">
    <source>
        <dbReference type="EMBL" id="GAX83153.1"/>
    </source>
</evidence>
<dbReference type="InterPro" id="IPR050836">
    <property type="entry name" value="SDS22/Internalin_LRR"/>
</dbReference>
<dbReference type="SUPFAM" id="SSF52058">
    <property type="entry name" value="L domain-like"/>
    <property type="match status" value="1"/>
</dbReference>
<dbReference type="GO" id="GO:0005930">
    <property type="term" value="C:axoneme"/>
    <property type="evidence" value="ECO:0007669"/>
    <property type="project" value="UniProtKB-SubCell"/>
</dbReference>
<dbReference type="InterPro" id="IPR001611">
    <property type="entry name" value="Leu-rich_rpt"/>
</dbReference>
<reference evidence="6 7" key="1">
    <citation type="submission" date="2017-08" db="EMBL/GenBank/DDBJ databases">
        <title>Acidophilic green algal genome provides insights into adaptation to an acidic environment.</title>
        <authorList>
            <person name="Hirooka S."/>
            <person name="Hirose Y."/>
            <person name="Kanesaki Y."/>
            <person name="Higuchi S."/>
            <person name="Fujiwara T."/>
            <person name="Onuma R."/>
            <person name="Era A."/>
            <person name="Ohbayashi R."/>
            <person name="Uzuka A."/>
            <person name="Nozaki H."/>
            <person name="Yoshikawa H."/>
            <person name="Miyagishima S.Y."/>
        </authorList>
    </citation>
    <scope>NUCLEOTIDE SEQUENCE [LARGE SCALE GENOMIC DNA]</scope>
    <source>
        <strain evidence="6 7">NIES-2499</strain>
    </source>
</reference>
<dbReference type="AlphaFoldDB" id="A0A250XJE0"/>
<evidence type="ECO:0000256" key="4">
    <source>
        <dbReference type="SAM" id="Coils"/>
    </source>
</evidence>
<dbReference type="InterPro" id="IPR032675">
    <property type="entry name" value="LRR_dom_sf"/>
</dbReference>
<keyword evidence="3" id="KW-0677">Repeat</keyword>
<feature type="compositionally biased region" description="Low complexity" evidence="5">
    <location>
        <begin position="989"/>
        <end position="1005"/>
    </location>
</feature>
<dbReference type="SMART" id="SM00364">
    <property type="entry name" value="LRR_BAC"/>
    <property type="match status" value="4"/>
</dbReference>
<dbReference type="Gene3D" id="3.80.10.10">
    <property type="entry name" value="Ribonuclease Inhibitor"/>
    <property type="match status" value="2"/>
</dbReference>
<keyword evidence="7" id="KW-1185">Reference proteome</keyword>
<evidence type="ECO:0000313" key="7">
    <source>
        <dbReference type="Proteomes" id="UP000232323"/>
    </source>
</evidence>
<keyword evidence="2" id="KW-0433">Leucine-rich repeat</keyword>
<name>A0A250XJE0_9CHLO</name>
<feature type="coiled-coil region" evidence="4">
    <location>
        <begin position="354"/>
        <end position="419"/>
    </location>
</feature>
<dbReference type="PROSITE" id="PS51450">
    <property type="entry name" value="LRR"/>
    <property type="match status" value="2"/>
</dbReference>
<accession>A0A250XJE0</accession>
<evidence type="ECO:0000256" key="2">
    <source>
        <dbReference type="ARBA" id="ARBA00022614"/>
    </source>
</evidence>
<dbReference type="PANTHER" id="PTHR46652:SF3">
    <property type="entry name" value="LEUCINE-RICH REPEAT-CONTAINING PROTEIN 9"/>
    <property type="match status" value="1"/>
</dbReference>